<protein>
    <recommendedName>
        <fullName evidence="4">P-loop containing nucleoside triphosphate hydrolase</fullName>
    </recommendedName>
</protein>
<dbReference type="Gene3D" id="1.20.1270.10">
    <property type="match status" value="1"/>
</dbReference>
<evidence type="ECO:0000256" key="1">
    <source>
        <dbReference type="SAM" id="MobiDB-lite"/>
    </source>
</evidence>
<gene>
    <name evidence="2" type="ORF">PC129_g23514</name>
</gene>
<sequence>MVRKVWFQLLIVDAATRGPFVDHKVSSVPCDGINDIEDLRNKIHAKYDHTRPHGTDILSRFTADQLGVYANRAAYDEENSQPLKASALVDDLGNDDDCGSASGRAPMVRDKNLLDKLNLYGILPMPRGGRDRPHSGEAKKYKSESKVRVEAKNALDNYAYNLRNSLNGEKLKEKTPEADKKAVVDKVPEALQWLDANQAAEKEEFESGPPDSAEGRTSTAEASENRAQLIFEVVDVVLSSLPLSQVGIRLSPVTETFGCKDSAPRETYGYDLVYLSVVERRGIHADNAGVSTNGVAHHFRSIYNGVLNTAAGIDHAGAMQIVEDEWDVGVVHKIPLIWEFMSSLGGCTTSGEMFWRMEDKQVVSLMVDGWFRESTRDRINVHANKKSILMGSPGIGKSTLLCVMAFHLVFKHKKNVLVYRRLTGRKQSNCLFYLGYEDGKVVQFAVQRCKAPNAISIYEHLIRQQGISN</sequence>
<dbReference type="Gene3D" id="3.20.20.70">
    <property type="entry name" value="Aldolase class I"/>
    <property type="match status" value="1"/>
</dbReference>
<evidence type="ECO:0000313" key="2">
    <source>
        <dbReference type="EMBL" id="KAG3201536.1"/>
    </source>
</evidence>
<evidence type="ECO:0000313" key="3">
    <source>
        <dbReference type="Proteomes" id="UP000760860"/>
    </source>
</evidence>
<dbReference type="InterPro" id="IPR029048">
    <property type="entry name" value="HSP70_C_sf"/>
</dbReference>
<reference evidence="2" key="1">
    <citation type="submission" date="2018-05" db="EMBL/GenBank/DDBJ databases">
        <title>Effector identification in a new, highly contiguous assembly of the strawberry crown rot pathogen Phytophthora cactorum.</title>
        <authorList>
            <person name="Armitage A.D."/>
            <person name="Nellist C.F."/>
            <person name="Bates H."/>
            <person name="Vickerstaff R.J."/>
            <person name="Harrison R.J."/>
        </authorList>
    </citation>
    <scope>NUCLEOTIDE SEQUENCE</scope>
    <source>
        <strain evidence="2">P421</strain>
    </source>
</reference>
<feature type="region of interest" description="Disordered" evidence="1">
    <location>
        <begin position="124"/>
        <end position="145"/>
    </location>
</feature>
<name>A0A8T1GX17_9STRA</name>
<accession>A0A8T1GX17</accession>
<feature type="non-terminal residue" evidence="2">
    <location>
        <position position="1"/>
    </location>
</feature>
<dbReference type="InterPro" id="IPR013785">
    <property type="entry name" value="Aldolase_TIM"/>
</dbReference>
<proteinExistence type="predicted"/>
<dbReference type="SUPFAM" id="SSF100934">
    <property type="entry name" value="Heat shock protein 70kD (HSP70), C-terminal subdomain"/>
    <property type="match status" value="1"/>
</dbReference>
<dbReference type="EMBL" id="RCMV01002727">
    <property type="protein sequence ID" value="KAG3201536.1"/>
    <property type="molecule type" value="Genomic_DNA"/>
</dbReference>
<organism evidence="2 3">
    <name type="scientific">Phytophthora cactorum</name>
    <dbReference type="NCBI Taxonomy" id="29920"/>
    <lineage>
        <taxon>Eukaryota</taxon>
        <taxon>Sar</taxon>
        <taxon>Stramenopiles</taxon>
        <taxon>Oomycota</taxon>
        <taxon>Peronosporomycetes</taxon>
        <taxon>Peronosporales</taxon>
        <taxon>Peronosporaceae</taxon>
        <taxon>Phytophthora</taxon>
    </lineage>
</organism>
<dbReference type="Proteomes" id="UP000760860">
    <property type="component" value="Unassembled WGS sequence"/>
</dbReference>
<feature type="compositionally biased region" description="Basic and acidic residues" evidence="1">
    <location>
        <begin position="128"/>
        <end position="145"/>
    </location>
</feature>
<feature type="region of interest" description="Disordered" evidence="1">
    <location>
        <begin position="200"/>
        <end position="221"/>
    </location>
</feature>
<dbReference type="SUPFAM" id="SSF51395">
    <property type="entry name" value="FMN-linked oxidoreductases"/>
    <property type="match status" value="1"/>
</dbReference>
<comment type="caution">
    <text evidence="2">The sequence shown here is derived from an EMBL/GenBank/DDBJ whole genome shotgun (WGS) entry which is preliminary data.</text>
</comment>
<dbReference type="AlphaFoldDB" id="A0A8T1GX17"/>
<evidence type="ECO:0008006" key="4">
    <source>
        <dbReference type="Google" id="ProtNLM"/>
    </source>
</evidence>